<dbReference type="Proteomes" id="UP000267096">
    <property type="component" value="Unassembled WGS sequence"/>
</dbReference>
<gene>
    <name evidence="1" type="ORF">ASIM_LOCUS5659</name>
</gene>
<reference evidence="3" key="1">
    <citation type="submission" date="2017-02" db="UniProtKB">
        <authorList>
            <consortium name="WormBaseParasite"/>
        </authorList>
    </citation>
    <scope>IDENTIFICATION</scope>
</reference>
<dbReference type="AlphaFoldDB" id="A0A0M3JE27"/>
<evidence type="ECO:0000313" key="2">
    <source>
        <dbReference type="Proteomes" id="UP000267096"/>
    </source>
</evidence>
<dbReference type="OrthoDB" id="10551554at2759"/>
<dbReference type="WBParaSite" id="ASIM_0000586801-mRNA-1">
    <property type="protein sequence ID" value="ASIM_0000586801-mRNA-1"/>
    <property type="gene ID" value="ASIM_0000586801"/>
</dbReference>
<accession>A0A0M3JE27</accession>
<evidence type="ECO:0000313" key="3">
    <source>
        <dbReference type="WBParaSite" id="ASIM_0000586801-mRNA-1"/>
    </source>
</evidence>
<keyword evidence="2" id="KW-1185">Reference proteome</keyword>
<protein>
    <submittedName>
        <fullName evidence="3">RNA-directed DNA polymerase, eukaryota, reverse transcriptase zinc-binding domain protein</fullName>
    </submittedName>
</protein>
<dbReference type="EMBL" id="UYRR01011321">
    <property type="protein sequence ID" value="VDK25877.1"/>
    <property type="molecule type" value="Genomic_DNA"/>
</dbReference>
<organism evidence="3">
    <name type="scientific">Anisakis simplex</name>
    <name type="common">Herring worm</name>
    <dbReference type="NCBI Taxonomy" id="6269"/>
    <lineage>
        <taxon>Eukaryota</taxon>
        <taxon>Metazoa</taxon>
        <taxon>Ecdysozoa</taxon>
        <taxon>Nematoda</taxon>
        <taxon>Chromadorea</taxon>
        <taxon>Rhabditida</taxon>
        <taxon>Spirurina</taxon>
        <taxon>Ascaridomorpha</taxon>
        <taxon>Ascaridoidea</taxon>
        <taxon>Anisakidae</taxon>
        <taxon>Anisakis</taxon>
        <taxon>Anisakis simplex complex</taxon>
    </lineage>
</organism>
<name>A0A0M3JE27_ANISI</name>
<sequence>MKLAKCAVNSAWYLKCNDDDLKCDWEVWDRLLRAPTAPQGTVCSRLSNDQGKYMDFPSMRDLLKELCRTKVFCAMPPYEIDDIRLLPGFNYAGKCISELS</sequence>
<proteinExistence type="predicted"/>
<reference evidence="1 2" key="2">
    <citation type="submission" date="2018-11" db="EMBL/GenBank/DDBJ databases">
        <authorList>
            <consortium name="Pathogen Informatics"/>
        </authorList>
    </citation>
    <scope>NUCLEOTIDE SEQUENCE [LARGE SCALE GENOMIC DNA]</scope>
</reference>
<evidence type="ECO:0000313" key="1">
    <source>
        <dbReference type="EMBL" id="VDK25877.1"/>
    </source>
</evidence>